<sequence length="7685" mass="751725">MWGTALIRGADGKMHALHLGDVVHRGDVILTTQNGIVQLTPDEDTVFAKPAPAADDIDRVIAGINTDEPTAATAAVVGGDGASDLSPGLRVDRISEAVGPSGGFVSSAPDGTQTNFVNGNQITAPENKTTTPSIGNSANAISAVEEGPSVSLGLNTPSGASGAATVTVNTVPAIGQVLKADGTVLTAGSTLTAADLAGLKYVPPADYDGTATVGNFNYTVTDGSASASGTTSINLTPVNDAPVGTPATVTGLEDSTLPLSLGGTDVDSPVTGVTIVSIPAGSALSLADGTPVIAGQTLTPAQAANLLFHPAADFNGSSAVTFTVTDSAGAVSTPTAITINVAAVNDAPVANFTVGAGHEDTALPVNLGGTDVDGTVVSVTITSLPANGTLFLADGVTPVTAGSTLTPTQAANLVFQPAADFNGTTSFSFTATDNLGLSSSPISVPLTIAAVNDAPVATADVASGAEDTVQTGNVLINDSDVDGPALSVSQFSVGGSTFAAGATANLPGVGTLVINGDGSYTFTPAANYNGPVPLATYTATDGSLTSTATLSLSVTAVNDAPSAQADLASTPINTATDVAVLANDSDADGDTLSVTSATLADSSQGTVSINPDGTIHFTPALNFTGAAVINYVVSDGHGGVSGAGLTVNVGANTPPTGADSTHTIAEDTSFTVQVGDLGFADADLGQTLANVRIDALPAVGTLLLNGTPVVAGQVLSAASVAAGNLVFVPAADAHGAPYAAFTFSVQDSAGAFDTTPNTLAVNVTAVNDAPVVTGETVSTAEDSAVSGNVLANDTDVDGDVLSVTQYVVNGSTFATGTPAAIAGVGTLLINADGSYTFSPVANYNGPVPVATYTVTDGTANVNGTLAVTVTAVNDAPVAANDSFTGPEDSPLAGNVLANDSDVDGPSLSVTQFVVGGSTFAAGNAASLPGVGTLVINADGSFSFTPAANYNGPVPVATYTVSDGTASSTATLTLAVSPVNDAPVAANDSATTAEDTPLTGNVLANDTDIDGPALSVTQFVVGGSTYAAGATASLAGVGSLVINGDGSYTFTPAANYNGPVPVATYTATDGSLTSTATLTLSVSAVNDAPVAGNDLASTPINTPVTFAVLGNDSDVDGDTLTVTSAALVNPAQGSISVNPDGTLSFTPVTNFSGTVAATYTVSDGHGGTTTATVTISVGNNTPPTGADSTHSIAEDTSYTVQVGDLGFADADAGQTLANVRIDSLPASGTLLLNGAAVSAGAVISATEIAAGHLVFTPAANANGAPYASFNFSVQDNAGAFDAAPNTLTLNVTPVNDAPVAANDSFTTAEDTVLAGNVLANDTDVDGDVLSVTQFTVGGATFAAGSTAVLAGVGSLHIDADGSFSFTPAANYNGPVPVATYTVTDGTTATSATLTLAVSPVNDLPVAVNDTVNAVEDQPFSGSIAGNDTPSGDGGNVFALVGGSGPAHGTLTFNNDGTFVYTPAANYHGADSFSYTLTDADGDVSTATVSVNVASVNDVPVAVADTVAAVEDTPFVGTVATNDTPSGDGGNVFALVGGSGPAHGGITFNADGTFTYTPNANYHGADSFSYSITDADGDVSTATVNVNVASVNDVPVAVADTVAATEDTPFVGTVATNDAPSGDGGNVFALVGGSGPTHGSLVFNNDGTFTYTPSANYHGADTFSYSITDADGDVSTATVAINVASVNDVPAAVADTVAATEDTPFVGTVATNDTLSGDGGNVFALVGGSGPTHGAIVFNNDGTFTYTPSANYNGADTFSYSITDADGDVSTATVSINVASVNDVPAAVADTVSATEDTPFVGTVATNDTLSGDGGNVFALVGGSGPAHGAIVFNNDGTFTYTPSANYNGADTFTYSITDADGDVSTASVAINVASVNDVPAAVADTVAATEDTPFVGTVATNDTLSGDGGNVFALVGGSGPAHGAIVFNNDGTFTYTPSANYNGADTFSYSITDADGDVSTATVSINVASVNDVPAAVADTVSATEDTPFVGTVATNDTLSGDGGNVFALVGGSGPAHGAIVFNNDGTFTYTPSANYNGADTFSYSITDADGDVSTATVSINVASVNDVPAAVADTVSATEDTPFVGTVATNDTLSGDGGNVFALVGGSGPAHGAIVFNNDGTFTYTPSANYNGADTFSYSITDADGDVSTATVSINIASVNDVPTAVADTVAATEDTPFVGTVATNDTLSGDGGNVFALVGGSGPTHGAIVFNNDGTFTYTPSANYNGADTFSYSITDADGDVSTATVAINVASVNDVPTAVADTVAATEDTPFVGTVATNDTLSGDGGNVFALVGGSGPAHGAIVFNNDGTFTYTPSANYNGADTFSYSITDADGDVSTATVAINVASVNDVPAAVADTVAATEDTPFVGTVATNDTLSGDGGNVFALVGGSGPAHGAIVFNNDGTFTYTPSANYNGADTFSYSITDADGDVSTATVSINVASVNDVPTAVADTVAATEDTPFIGTVATNDTLSGDGGNVFALVGGSGPTHGAIVFNNDGTFTYTPSANYNGADTFSYSITDADGDVSTATVSINVASVNDVPTAVADTVAATEDTPFIGTVATNDTLSGDGGNVFALVGGSGPAHGAIVFNNDGTFTYTPSANYNGADSFTYSITDADGDVSTATVAINVAAVNDAPVAVNDTAITNEDVAVTGNVLTNDTDVDGPSQTVTQFTVGGTTYAAGATATLAGVGTLLINSDGSYTFTPAANYDGAVPSAVYSMTDGTASSTATLAITITPVNDAPDAVDDLVSTPINTGLTINVKANDVDVDDSTASLTVSSPVLSDPTKGTVSVNPDGTLAFTPATNFSGTLTITYTLTDPHGLSDTATVTVNVGANTPPSGADFAVTTAEDTPATLTVANFGFSDADVGQTFASVRISTLPTAGSLLLNGVALGAGAVVSVSEIAAGHLVFAPAADANGANYATFTFAVQDSAGAFDTTPNTATINVTPVNDAPVAVADTALATEDVTLNVGAASGVLANDTDVDTGDTKTVSGVAFGATTGTVGSGLAGTYGTLTLNADGSYSYLANKAAAEALGTGQTATEVFTYTMHDTAGATSTATITFTITGTNDGPAAVADSASATEDVTLNVTAASGVLANDTDVDTGDTKTVSGVAFGATTGTVGSGLAGTYGTLTLNADGSYSYLADKAAAQALGTGQTATEVFTYTMQDAAGATSTASITFTVTGTNDAPVAVADTASATEDVTLNVAAATGVLANDTDVDTGDTKTVSGVAFGATTGTVGSGLAGTYGTLTLNADGSYSYLANKAAAEALGTGQTATEVFSYTMRDAAGATSTATITFTITGTNDGPTAVADTASATEDLTLNVAAATGVLTNDTDVDTGDTKTVSGVAFGATTGTVGSGLAGTYGTLTLNADGSYSYLANKAAAESLGTGQTATEVFSYTMRDAAGATSTATITFTITGTNDGPTAVADTASATEDVTLNVSAAAGVLANDTDIDTGDTKTVSGVAFGANPGTVGTGLAGTYGTLTLNADGSYSYLADKAAAQALGTGQTATEVFSYTMRDAAGTTSTASITFTITGTNDAPVAVADSASVIEDVNFSRPAATGVLANDTDVDTGDTKTVSGVAFGATTGAVGVALGGTYGTLTLNANGSYTYLANKAPAEALGAGQTATETFTYTMRDAAGATSTSTLTFNITGLNDAPVAVADSAQVTEDATLTRTAAFGVLANDTDVDAGDTKTVSAVAFGATTGTVGSALSGTYGTLTLNADGSYSYVANRAAAEALGNGQNATEVFSYTMRDAAGATSTANITFTITGTNDGPTAVADTAAATEDVTLNVAAASGVLANDTDVDTGDTKTVSGVAFGATPGTVGSALSGTYGTLTLNADGSYSYLANKAAAEALGTGQTATEVFTYTMRDAAGAASTATITFTITGTNDGPTAVADTASATEDVTLNVAAASGVLANDTDVDTGDTKTVSAVAFGATTGTAGTALAGTYGTLTLNADGSYSYLANKAAAEALGTGQTATEVFSYTMRDTAGATSTANITFTITGTNDAPTAVADTASATEDITLNVAASGVLANDTDVDTGDTKTVTGVAFSATTGTVGSALAGIYGTLTLNADGSYSYLANKAAAEALAVGQTASEVFTYTMRDAAGATSSSTITFTITGTNDAPVAVADTASATEDVTLNVTAASGVLANDTDVDSGDTKTVSGVAFGATAGTVGSGLAGTYGTLTLNADGSYSYLANKAAAEALGTGQTATEVFTYTMRDAAGATSTATITFTITGTNDGPTAVADTAFVTEDLTLNVAASGVLANDTDVDTGDTKTVSGVSFGATAGTVGSGLAGIYGTLTLNADGSYSYLANKAAAEALAVGQTATEVFSYTMRDAAGATSTATITFTITGTNDAPVAVADTASATEDVTLNVAAASGVLVNDTDVDSGDTKTVSGVAFGATTGTVGSGLAGTYGTLTLNADGSYSYLANKAAAEALGTGQTATEVFSYTVRDTAGATSTASITFTITGTNDGPTAVADTAITSEDVTLNVSAASGVLANDSDVDTGDSKTVSAVAFGATSGTVGSALAGTYGTLTLNADGSYSYLANKAPAESLGTGQTATEVFTYTMRDAAGATSTATITFTITGTNDGPTAVADTASATEDVTLNVSAAAGVLANDMDVDTGDTKAVSGVAFGATTGTVGSGLAGTYGTLTLNADGSYSYLADKAAAESLGAGQTATEVFSYTMRDAAGATSTATITFTITGTNDVPTITGTSSGTVTEAGAVSAGNPNANGTLVINDADAGQSSFQSPPSLAGTYGTFTFNASTGAWTYALDNTKPATQALAAGAVVHDLLTVTSLDGTATKTIDVTVNGANDAPVAVADAASATEDVTLNVAAASGVLVNDTDVDAGDTKAVSGVAFGATTGTVGSGLAGTYGTLTLNADGSYSYLANKAAAEALGAGQTATESFTYTVRDTAGATSSATITFTITGTNDGPTAVADTAAATEDVTLNVSAASGVLANDTDVDAGDTKTVSGIAFGATTGTVGSGLAGTYGTLTLNADGSYSYLANKAAAEALGTGQTATEVFTYTMRDAAGATSSSTITFTITGTNDAPVAVADTASATEDVTLNVAAASGVLANDTDVDTGDTKTVSGVAFGATAGTVGSGLAGTYGTLTLNADGSYSYLANKAAAEALGTGQTATEVFSYTMRDAAGATSTATITFTVTGTNDGPTAVADTASATEDVTLNVAAASGVLANDTDVDTGDTKTVSGVAFGATTGTVGSSLSGTYGTLTLNADGSYSYLANKAAAEALAVGQTASEVFTYTMRDAAGATSSSTITFTITGTNDAPVAVADTASATEDVTLNVAAASGVLANDTDVDTGDTKTVSGVAFGATAGTVGSGLAGTYGTLTLNADGSYSYLANKAAAEALGTGQTATEVFSYTMRDTAGATSTATITFTITGTNDGPTAVADTASATEDVTLNVAAASGVLVNDTDVDTGDTKTVSGVAFGATTGTVGSGLAGTYGTLTLNADGSYSYLANKAAAEALGTGQTATEVFSYTMRDAAGATSTATITFTITGTNDGPTALADTASATEDVTLNVAAASGVLANDTDVDTGDTKTVSGVAFGATTGTVGSGLAGTYGTLTLNADGSYSYLANKAAAEALGTGQTATEAFSYTMRDAAGATSTATITFTITGTNDGPTAVADTAAATEDVTLNVAAASGVLVNDTDVDSGDTKTVSGVAFGATTGTVGSGLAGTYGTLTLNADGSYSYLANKAAAEALGTGQTATEVFSYTMRDAAGATSTATITFTITGTNDGPTAVADAASATEDVTLNVAAASGVLANDTDVDTGDTKTVSAVAFGATTGTVGSGLAGTYGTLTLNADGSYSYLANKVAAEALGTGQTATEVFSYTMRDTAGATSTATITFTITGTNDGPTAVADTASATEDVTLNVAAASGVLANDTDVDTGDTKTVSAVAFGATTGTVGSGLAGTYGTLTLNADGSYSYLANKAAAEALGTGQTATEVFSYTMRDAAGATSTATITFTITGTNDAPVAVADTGAATEDVTLTKVAATGVLSNDTDVDTGDTKTVSGVAFGATTGTVGSGLAGTYGTLTLNADGSYSYLANKAAAEALGTGQTATEVFTYTMRDTAGATSTATITFTITGTNDGPTAVADTASATEDVTLNVAAASGVLANDTDVDTGDTKTVSGVAFGATTGTVGSGLAGTYGTLTLNADGSYSYLANKATAEALGTGQTATEVFSYTMRDAAGATSTATITFTITGTNDGPTAVADTASATEDVTLNVAATSGVLANDTDVDTGDTKTVSTVAFGATTGTVGSGLAGTYGTLTLNADGSYSYLANKAAAEALGTGQTATEVFSYTMRDAAGATSTATITFTITGTNDGPTAVADTASATEDVTLNVAAASGVLANDTDVDTGDTKTVSGVAFGATTGTVGSGLAGTYGTLTLNADGSYSYLANKAAAEALSTGQTATEVFSYTMRDAAGATSTANITFTITGANDGPTAVADAASATEDVTLNVTAASGVLANDTDVDTGDTKTVSGVAFGATTGTVGSGLAGTYGTLTLNADGSYSYLANKAAAEALGTGQTATEVFTYTMRDTAGATSTANITFTITGTNDAPVAVADTGAATEDVTLTKTAATGVLGNDTDVDTGDTKTVSGVAFGATTGTLGSALAGTYGALTLNADGSYSYLANKAAAEALGAGQTATEVFSYTMRDAAGATSTATITFTITGTNDGPTAVADTGAATEDVTLTTTAATGVLANDTDVDTGDTKTVSAVAFGATTGTVGSALAGTYGTLTLNADGSYSYLANKAAAEALGTGQTATEVFSYTMRDAAGATSTSNITFTITGTNDAPVAVADTASATEDVTLNVAAASGVLVNDTDVDTGDTKTVSAVAFGATTGTVGSGLAGTYGTLTLNADGSYSYLANKAAAEALGTGQTATEVFSYTVRDTAGATSTANITFTITGTNDAPVAVADTGAATEDVTLTKTAAAGVLSNDTDVDTGDTKAVSAVAFGATSGTVGSALAGTYGTLTLNADGSYSYLANKAPAEALAVGQTATETFTYTMRDAAGSTSSSTITFTITGTNDAPVANNDTGSVLAQGTLTVTAANGVIQSGSVPAGKDTDVDTGDVLVVSKAIAGSGSPSTSVSAGGTTFIGTYGDLTLKSDGSYVYTATRADAIATGSNVNDVFTYQLSDGNGGTANATLTITVGGQADTITATTPTSTVLSNTQGLNGEYYGYNETDPGTNSTRHHSDDATLGNLDHVSDFNTIVNARNAAVGGSNSILGTSTAASSNAVDARFLARTVDYGASPDVTGNLGKNNVVAAGGSTASLTDNNSNLWRFLDRSAGSDTSTLSVEQGVTYSAWSGSGTKSGLGTTTDAGIRLTGEVFMAAGSYDIRVTADDGFRLNLGGQTVAIYDDIQSPTTRVYSGVPITGGLTALELLYWEQGGNAVLKIEYKLSGTADTAYQTFSTTNLAMYSDANQPTLGETQDIVAGSGAGVWNVRTGSTLDGGVGNDTITGSTGKDKLIGGQGNDILSGGAGDDILIGGKGNDTLTGGTGHDVFQWKLGDGGTAGTPAADVISDFDNANYSGDVLDLRDLLVGETHTANVIGMPASIGLTNTVTVTADNGNLANYLHFAMSGSDTVVSISTTGQFSGGFATGKVDQTITLTGVNLVGSFTTDAQIINDLLKRGKLVTDGG</sequence>
<feature type="domain" description="RapA2 cadherin-like" evidence="1">
    <location>
        <begin position="2943"/>
        <end position="3026"/>
    </location>
</feature>
<dbReference type="PANTHER" id="PTHR14139">
    <property type="entry name" value="CALSYNTENIN"/>
    <property type="match status" value="1"/>
</dbReference>
<dbReference type="Gene3D" id="2.60.40.2810">
    <property type="match status" value="3"/>
</dbReference>
<protein>
    <submittedName>
        <fullName evidence="3">Tandem-95 repeat protein</fullName>
    </submittedName>
</protein>
<dbReference type="NCBIfam" id="NF012211">
    <property type="entry name" value="tand_rpt_95"/>
    <property type="match status" value="27"/>
</dbReference>
<feature type="domain" description="RapA2 cadherin-like" evidence="1">
    <location>
        <begin position="6353"/>
        <end position="6437"/>
    </location>
</feature>
<evidence type="ECO:0000259" key="1">
    <source>
        <dbReference type="Pfam" id="PF17803"/>
    </source>
</evidence>
<feature type="domain" description="RapA2 cadherin-like" evidence="1">
    <location>
        <begin position="969"/>
        <end position="1049"/>
    </location>
</feature>
<feature type="domain" description="RapA2 cadherin-like" evidence="1">
    <location>
        <begin position="5056"/>
        <end position="5139"/>
    </location>
</feature>
<evidence type="ECO:0000313" key="3">
    <source>
        <dbReference type="EMBL" id="RQP24754.1"/>
    </source>
</evidence>
<feature type="domain" description="RapA2 cadherin-like" evidence="1">
    <location>
        <begin position="4239"/>
        <end position="4322"/>
    </location>
</feature>
<dbReference type="Pfam" id="PF17963">
    <property type="entry name" value="Big_9"/>
    <property type="match status" value="17"/>
</dbReference>
<feature type="domain" description="RapA2 cadherin-like" evidence="1">
    <location>
        <begin position="3651"/>
        <end position="3734"/>
    </location>
</feature>
<dbReference type="InterPro" id="IPR018511">
    <property type="entry name" value="Hemolysin-typ_Ca-bd_CS"/>
</dbReference>
<organism evidence="3 4">
    <name type="scientific">Piscinibacter terrae</name>
    <dbReference type="NCBI Taxonomy" id="2496871"/>
    <lineage>
        <taxon>Bacteria</taxon>
        <taxon>Pseudomonadati</taxon>
        <taxon>Pseudomonadota</taxon>
        <taxon>Betaproteobacteria</taxon>
        <taxon>Burkholderiales</taxon>
        <taxon>Sphaerotilaceae</taxon>
        <taxon>Piscinibacter</taxon>
    </lineage>
</organism>
<reference evidence="3 4" key="1">
    <citation type="submission" date="2018-08" db="EMBL/GenBank/DDBJ databases">
        <authorList>
            <person name="Khan S.A."/>
            <person name="Jeon C.O."/>
            <person name="Chun B.H."/>
            <person name="Jeong S.E."/>
        </authorList>
    </citation>
    <scope>NUCLEOTIDE SEQUENCE [LARGE SCALE GENOMIC DNA]</scope>
    <source>
        <strain evidence="3 4">S-16</strain>
    </source>
</reference>
<dbReference type="InterPro" id="IPR001343">
    <property type="entry name" value="Hemolysn_Ca-bd"/>
</dbReference>
<dbReference type="Gene3D" id="2.60.40.3440">
    <property type="match status" value="13"/>
</dbReference>
<evidence type="ECO:0000259" key="2">
    <source>
        <dbReference type="Pfam" id="PF17892"/>
    </source>
</evidence>
<dbReference type="Pfam" id="PF17803">
    <property type="entry name" value="Cadherin_4"/>
    <property type="match status" value="40"/>
</dbReference>
<feature type="domain" description="RapA2 cadherin-like" evidence="1">
    <location>
        <begin position="7062"/>
        <end position="7157"/>
    </location>
</feature>
<dbReference type="PRINTS" id="PR00313">
    <property type="entry name" value="CABNDNGRPT"/>
</dbReference>
<proteinExistence type="predicted"/>
<feature type="domain" description="Cadherin-like" evidence="2">
    <location>
        <begin position="451"/>
        <end position="555"/>
    </location>
</feature>
<evidence type="ECO:0000313" key="4">
    <source>
        <dbReference type="Proteomes" id="UP000267464"/>
    </source>
</evidence>
<dbReference type="Proteomes" id="UP000267464">
    <property type="component" value="Unassembled WGS sequence"/>
</dbReference>
<feature type="domain" description="RapA2 cadherin-like" evidence="1">
    <location>
        <begin position="3414"/>
        <end position="3498"/>
    </location>
</feature>
<dbReference type="NCBIfam" id="TIGR01965">
    <property type="entry name" value="VCBS_repeat"/>
    <property type="match status" value="37"/>
</dbReference>
<dbReference type="PROSITE" id="PS00330">
    <property type="entry name" value="HEMOLYSIN_CALCIUM"/>
    <property type="match status" value="3"/>
</dbReference>
<dbReference type="Gene3D" id="2.60.40.10">
    <property type="entry name" value="Immunoglobulins"/>
    <property type="match status" value="34"/>
</dbReference>
<dbReference type="InterPro" id="IPR041690">
    <property type="entry name" value="Cadherin_5"/>
</dbReference>
<feature type="domain" description="RapA2 cadherin-like" evidence="1">
    <location>
        <begin position="3886"/>
        <end position="3970"/>
    </location>
</feature>
<keyword evidence="4" id="KW-1185">Reference proteome</keyword>
<feature type="domain" description="RapA2 cadherin-like" evidence="1">
    <location>
        <begin position="6943"/>
        <end position="7027"/>
    </location>
</feature>
<feature type="domain" description="Cadherin-like" evidence="2">
    <location>
        <begin position="557"/>
        <end position="649"/>
    </location>
</feature>
<feature type="domain" description="RapA2 cadherin-like" evidence="1">
    <location>
        <begin position="5881"/>
        <end position="5965"/>
    </location>
</feature>
<feature type="domain" description="RapA2 cadherin-like" evidence="1">
    <location>
        <begin position="5527"/>
        <end position="5611"/>
    </location>
</feature>
<feature type="domain" description="RapA2 cadherin-like" evidence="1">
    <location>
        <begin position="5409"/>
        <end position="5493"/>
    </location>
</feature>
<feature type="domain" description="RapA2 cadherin-like" evidence="1">
    <location>
        <begin position="5763"/>
        <end position="5847"/>
    </location>
</feature>
<dbReference type="SUPFAM" id="SSF51120">
    <property type="entry name" value="beta-Roll"/>
    <property type="match status" value="1"/>
</dbReference>
<feature type="domain" description="RapA2 cadherin-like" evidence="1">
    <location>
        <begin position="4937"/>
        <end position="5021"/>
    </location>
</feature>
<dbReference type="InterPro" id="IPR011049">
    <property type="entry name" value="Serralysin-like_metalloprot_C"/>
</dbReference>
<feature type="domain" description="RapA2 cadherin-like" evidence="1">
    <location>
        <begin position="5173"/>
        <end position="5257"/>
    </location>
</feature>
<reference evidence="3 4" key="2">
    <citation type="submission" date="2018-12" db="EMBL/GenBank/DDBJ databases">
        <title>Rhizobacter gummiphilus sp. nov., a rubber-degrading bacterium isolated from the soil of a botanical garden in Japan.</title>
        <authorList>
            <person name="Shunsuke S.S."/>
        </authorList>
    </citation>
    <scope>NUCLEOTIDE SEQUENCE [LARGE SCALE GENOMIC DNA]</scope>
    <source>
        <strain evidence="3 4">S-16</strain>
    </source>
</reference>
<feature type="domain" description="RapA2 cadherin-like" evidence="1">
    <location>
        <begin position="5292"/>
        <end position="5375"/>
    </location>
</feature>
<feature type="domain" description="RapA2 cadherin-like" evidence="1">
    <location>
        <begin position="4356"/>
        <end position="4440"/>
    </location>
</feature>
<feature type="domain" description="RapA2 cadherin-like" evidence="1">
    <location>
        <begin position="4820"/>
        <end position="4903"/>
    </location>
</feature>
<feature type="domain" description="RapA2 cadherin-like" evidence="1">
    <location>
        <begin position="4710"/>
        <end position="4786"/>
    </location>
</feature>
<feature type="domain" description="RapA2 cadherin-like" evidence="1">
    <location>
        <begin position="758"/>
        <end position="837"/>
    </location>
</feature>
<feature type="domain" description="RapA2 cadherin-like" evidence="1">
    <location>
        <begin position="4122"/>
        <end position="4205"/>
    </location>
</feature>
<dbReference type="InterPro" id="IPR019960">
    <property type="entry name" value="T1SS_VCA0849"/>
</dbReference>
<feature type="domain" description="RapA2 cadherin-like" evidence="1">
    <location>
        <begin position="4004"/>
        <end position="4087"/>
    </location>
</feature>
<dbReference type="GO" id="GO:0005509">
    <property type="term" value="F:calcium ion binding"/>
    <property type="evidence" value="ECO:0007669"/>
    <property type="project" value="InterPro"/>
</dbReference>
<feature type="domain" description="RapA2 cadherin-like" evidence="1">
    <location>
        <begin position="6471"/>
        <end position="6555"/>
    </location>
</feature>
<feature type="domain" description="RapA2 cadherin-like" evidence="1">
    <location>
        <begin position="6826"/>
        <end position="6909"/>
    </location>
</feature>
<dbReference type="Pfam" id="PF00353">
    <property type="entry name" value="HemolysinCabind"/>
    <property type="match status" value="1"/>
</dbReference>
<feature type="domain" description="RapA2 cadherin-like" evidence="1">
    <location>
        <begin position="864"/>
        <end position="943"/>
    </location>
</feature>
<feature type="domain" description="RapA2 cadherin-like" evidence="1">
    <location>
        <begin position="1285"/>
        <end position="1364"/>
    </location>
</feature>
<name>A0A3N7HRD2_9BURK</name>
<feature type="domain" description="RapA2 cadherin-like" evidence="1">
    <location>
        <begin position="3060"/>
        <end position="3144"/>
    </location>
</feature>
<feature type="domain" description="RapA2 cadherin-like" evidence="1">
    <location>
        <begin position="6707"/>
        <end position="6791"/>
    </location>
</feature>
<dbReference type="Gene3D" id="2.60.40.1200">
    <property type="match status" value="6"/>
</dbReference>
<feature type="domain" description="RapA2 cadherin-like" evidence="1">
    <location>
        <begin position="3178"/>
        <end position="3262"/>
    </location>
</feature>
<feature type="domain" description="RapA2 cadherin-like" evidence="1">
    <location>
        <begin position="5645"/>
        <end position="5729"/>
    </location>
</feature>
<feature type="domain" description="RapA2 cadherin-like" evidence="1">
    <location>
        <begin position="3768"/>
        <end position="3852"/>
    </location>
</feature>
<feature type="domain" description="RapA2 cadherin-like" evidence="1">
    <location>
        <begin position="3296"/>
        <end position="3380"/>
    </location>
</feature>
<feature type="domain" description="RapA2 cadherin-like" evidence="1">
    <location>
        <begin position="6117"/>
        <end position="6201"/>
    </location>
</feature>
<feature type="domain" description="RapA2 cadherin-like" evidence="1">
    <location>
        <begin position="3532"/>
        <end position="3616"/>
    </location>
</feature>
<dbReference type="InterPro" id="IPR040853">
    <property type="entry name" value="RapA2_cadherin-like"/>
</dbReference>
<dbReference type="PANTHER" id="PTHR14139:SF2">
    <property type="entry name" value="CALSYNTENIN-1"/>
    <property type="match status" value="1"/>
</dbReference>
<feature type="domain" description="RapA2 cadherin-like" evidence="1">
    <location>
        <begin position="5999"/>
        <end position="6083"/>
    </location>
</feature>
<dbReference type="Pfam" id="PF17892">
    <property type="entry name" value="Cadherin_5"/>
    <property type="match status" value="3"/>
</dbReference>
<dbReference type="InterPro" id="IPR010221">
    <property type="entry name" value="VCBS_dom"/>
</dbReference>
<comment type="caution">
    <text evidence="3">The sequence shown here is derived from an EMBL/GenBank/DDBJ whole genome shotgun (WGS) entry which is preliminary data.</text>
</comment>
<feature type="domain" description="RapA2 cadherin-like" evidence="1">
    <location>
        <begin position="4474"/>
        <end position="4558"/>
    </location>
</feature>
<dbReference type="EMBL" id="QUSW01000002">
    <property type="protein sequence ID" value="RQP24754.1"/>
    <property type="molecule type" value="Genomic_DNA"/>
</dbReference>
<gene>
    <name evidence="3" type="ORF">DZC73_07660</name>
</gene>
<dbReference type="NCBIfam" id="TIGR03661">
    <property type="entry name" value="T1SS_VCA0849"/>
    <property type="match status" value="1"/>
</dbReference>
<feature type="domain" description="RapA2 cadherin-like" evidence="1">
    <location>
        <begin position="6589"/>
        <end position="6673"/>
    </location>
</feature>
<feature type="domain" description="Cadherin-like" evidence="2">
    <location>
        <begin position="2634"/>
        <end position="2738"/>
    </location>
</feature>
<accession>A0A3N7HRD2</accession>
<feature type="domain" description="RapA2 cadherin-like" evidence="1">
    <location>
        <begin position="4592"/>
        <end position="4676"/>
    </location>
</feature>
<feature type="domain" description="RapA2 cadherin-like" evidence="1">
    <location>
        <begin position="6235"/>
        <end position="6319"/>
    </location>
</feature>
<dbReference type="InterPro" id="IPR013783">
    <property type="entry name" value="Ig-like_fold"/>
</dbReference>